<gene>
    <name evidence="1" type="ORF">BACINT_04206</name>
</gene>
<sequence>MYLPWSTNLTSNFYTNISDMEKAISQKGLNGERVIVFMSTTSEKAILFEITCKKGKCEQVTLKEYNNPPFTTAEGITSILNDVKSFAPAPTYAMTIGCHGMGWLPVHSTKGRARTSIRMHWENEGVPQTRYFGGTTSQYQTDITTLAEGIADAGIKMEYILFDDCYMSTIEVAYDLRYVTDYLIGSTCEIMAYGMPYSIIGKNLMGEPNYQAICDGFYSFYSTYEEMPCGTLGITNCAELDHLAAIMKEINNRYTFDPSKRNQLQPLDGYYPVIFYDYGDYVAHLCDDASLLEEFKEQLERAVPYKTHTENYYSMSAGIKPIKTFSGITVSDPSINSLAADKTETSWYKATH</sequence>
<dbReference type="AlphaFoldDB" id="B3CES6"/>
<dbReference type="eggNOG" id="ENOG502Z9TJ">
    <property type="taxonomic scope" value="Bacteria"/>
</dbReference>
<protein>
    <recommendedName>
        <fullName evidence="3">Clostripain family</fullName>
    </recommendedName>
</protein>
<evidence type="ECO:0000313" key="2">
    <source>
        <dbReference type="Proteomes" id="UP000004596"/>
    </source>
</evidence>
<accession>B3CES6</accession>
<dbReference type="Gene3D" id="3.40.50.11970">
    <property type="match status" value="1"/>
</dbReference>
<reference evidence="1 2" key="2">
    <citation type="submission" date="2008-04" db="EMBL/GenBank/DDBJ databases">
        <authorList>
            <person name="Fulton L."/>
            <person name="Clifton S."/>
            <person name="Fulton B."/>
            <person name="Xu J."/>
            <person name="Minx P."/>
            <person name="Pepin K.H."/>
            <person name="Johnson M."/>
            <person name="Thiruvilangam P."/>
            <person name="Bhonagiri V."/>
            <person name="Nash W.E."/>
            <person name="Mardis E.R."/>
            <person name="Wilson R.K."/>
        </authorList>
    </citation>
    <scope>NUCLEOTIDE SEQUENCE [LARGE SCALE GENOMIC DNA]</scope>
    <source>
        <strain evidence="1 2">DSM 17393</strain>
    </source>
</reference>
<proteinExistence type="predicted"/>
<name>B3CES6_9BACE</name>
<dbReference type="EMBL" id="ABJL02000008">
    <property type="protein sequence ID" value="EDV05063.1"/>
    <property type="molecule type" value="Genomic_DNA"/>
</dbReference>
<dbReference type="STRING" id="471870.BACINT_04206"/>
<dbReference type="PANTHER" id="PTHR37835:SF1">
    <property type="entry name" value="ALPHA-CLOSTRIPAIN"/>
    <property type="match status" value="1"/>
</dbReference>
<dbReference type="PANTHER" id="PTHR37835">
    <property type="entry name" value="ALPHA-CLOSTRIPAIN"/>
    <property type="match status" value="1"/>
</dbReference>
<organism evidence="1 2">
    <name type="scientific">Bacteroides intestinalis DSM 17393</name>
    <dbReference type="NCBI Taxonomy" id="471870"/>
    <lineage>
        <taxon>Bacteria</taxon>
        <taxon>Pseudomonadati</taxon>
        <taxon>Bacteroidota</taxon>
        <taxon>Bacteroidia</taxon>
        <taxon>Bacteroidales</taxon>
        <taxon>Bacteroidaceae</taxon>
        <taxon>Bacteroides</taxon>
    </lineage>
</organism>
<dbReference type="Pfam" id="PF03415">
    <property type="entry name" value="Peptidase_C11"/>
    <property type="match status" value="1"/>
</dbReference>
<dbReference type="Proteomes" id="UP000004596">
    <property type="component" value="Unassembled WGS sequence"/>
</dbReference>
<dbReference type="InterPro" id="IPR005077">
    <property type="entry name" value="Peptidase_C11"/>
</dbReference>
<comment type="caution">
    <text evidence="1">The sequence shown here is derived from an EMBL/GenBank/DDBJ whole genome shotgun (WGS) entry which is preliminary data.</text>
</comment>
<reference evidence="1 2" key="1">
    <citation type="submission" date="2008-04" db="EMBL/GenBank/DDBJ databases">
        <title>Draft genome sequence of Bacteroides intestinalis (DSM 17393).</title>
        <authorList>
            <person name="Sudarsanam P."/>
            <person name="Ley R."/>
            <person name="Guruge J."/>
            <person name="Turnbaugh P.J."/>
            <person name="Mahowald M."/>
            <person name="Liep D."/>
            <person name="Gordon J."/>
        </authorList>
    </citation>
    <scope>NUCLEOTIDE SEQUENCE [LARGE SCALE GENOMIC DNA]</scope>
    <source>
        <strain evidence="1 2">DSM 17393</strain>
    </source>
</reference>
<evidence type="ECO:0008006" key="3">
    <source>
        <dbReference type="Google" id="ProtNLM"/>
    </source>
</evidence>
<evidence type="ECO:0000313" key="1">
    <source>
        <dbReference type="EMBL" id="EDV05063.1"/>
    </source>
</evidence>